<protein>
    <recommendedName>
        <fullName evidence="3">Antitoxin StbD</fullName>
    </recommendedName>
</protein>
<proteinExistence type="predicted"/>
<accession>A0A4V3DG44</accession>
<evidence type="ECO:0000313" key="1">
    <source>
        <dbReference type="EMBL" id="TDR12501.1"/>
    </source>
</evidence>
<gene>
    <name evidence="1" type="ORF">C8D85_2536</name>
</gene>
<dbReference type="Proteomes" id="UP000295729">
    <property type="component" value="Unassembled WGS sequence"/>
</dbReference>
<evidence type="ECO:0008006" key="3">
    <source>
        <dbReference type="Google" id="ProtNLM"/>
    </source>
</evidence>
<dbReference type="OrthoDB" id="6106589at2"/>
<name>A0A4V3DG44_9GAMM</name>
<comment type="caution">
    <text evidence="1">The sequence shown here is derived from an EMBL/GenBank/DDBJ whole genome shotgun (WGS) entry which is preliminary data.</text>
</comment>
<keyword evidence="2" id="KW-1185">Reference proteome</keyword>
<reference evidence="1 2" key="1">
    <citation type="submission" date="2019-03" db="EMBL/GenBank/DDBJ databases">
        <title>Genomic Encyclopedia of Type Strains, Phase IV (KMG-IV): sequencing the most valuable type-strain genomes for metagenomic binning, comparative biology and taxonomic classification.</title>
        <authorList>
            <person name="Goeker M."/>
        </authorList>
    </citation>
    <scope>NUCLEOTIDE SEQUENCE [LARGE SCALE GENOMIC DNA]</scope>
    <source>
        <strain evidence="1 2">DSM 5604</strain>
    </source>
</reference>
<dbReference type="EMBL" id="SNZA01000004">
    <property type="protein sequence ID" value="TDR12501.1"/>
    <property type="molecule type" value="Genomic_DNA"/>
</dbReference>
<sequence length="95" mass="10850">MQSVRLKCIFDALGENSETTENLKRRAELMIRARDLIKNAGGVLVKNDAEQSSAVFTVPTANYDFLMDQLDDLMLENIVQFRRDSEEVEILIDDL</sequence>
<dbReference type="RefSeq" id="WP_133563256.1">
    <property type="nucleotide sequence ID" value="NZ_SNZA01000004.1"/>
</dbReference>
<dbReference type="AlphaFoldDB" id="A0A4V3DG44"/>
<evidence type="ECO:0000313" key="2">
    <source>
        <dbReference type="Proteomes" id="UP000295729"/>
    </source>
</evidence>
<organism evidence="1 2">
    <name type="scientific">Marinomonas communis</name>
    <dbReference type="NCBI Taxonomy" id="28254"/>
    <lineage>
        <taxon>Bacteria</taxon>
        <taxon>Pseudomonadati</taxon>
        <taxon>Pseudomonadota</taxon>
        <taxon>Gammaproteobacteria</taxon>
        <taxon>Oceanospirillales</taxon>
        <taxon>Oceanospirillaceae</taxon>
        <taxon>Marinomonas</taxon>
    </lineage>
</organism>